<gene>
    <name evidence="2" type="ORF">NTEN_LOCUS17956</name>
</gene>
<feature type="compositionally biased region" description="Low complexity" evidence="1">
    <location>
        <begin position="177"/>
        <end position="189"/>
    </location>
</feature>
<evidence type="ECO:0000313" key="2">
    <source>
        <dbReference type="EMBL" id="CAB0013345.1"/>
    </source>
</evidence>
<dbReference type="AlphaFoldDB" id="A0A6H5HHG8"/>
<accession>A0A6H5HHG8</accession>
<evidence type="ECO:0000313" key="3">
    <source>
        <dbReference type="Proteomes" id="UP000479000"/>
    </source>
</evidence>
<feature type="region of interest" description="Disordered" evidence="1">
    <location>
        <begin position="160"/>
        <end position="189"/>
    </location>
</feature>
<proteinExistence type="predicted"/>
<feature type="compositionally biased region" description="Basic and acidic residues" evidence="1">
    <location>
        <begin position="165"/>
        <end position="176"/>
    </location>
</feature>
<keyword evidence="3" id="KW-1185">Reference proteome</keyword>
<evidence type="ECO:0000256" key="1">
    <source>
        <dbReference type="SAM" id="MobiDB-lite"/>
    </source>
</evidence>
<dbReference type="EMBL" id="CADCXU010026556">
    <property type="protein sequence ID" value="CAB0013345.1"/>
    <property type="molecule type" value="Genomic_DNA"/>
</dbReference>
<name>A0A6H5HHG8_9HEMI</name>
<reference evidence="2 3" key="1">
    <citation type="submission" date="2020-02" db="EMBL/GenBank/DDBJ databases">
        <authorList>
            <person name="Ferguson B K."/>
        </authorList>
    </citation>
    <scope>NUCLEOTIDE SEQUENCE [LARGE SCALE GENOMIC DNA]</scope>
</reference>
<dbReference type="Proteomes" id="UP000479000">
    <property type="component" value="Unassembled WGS sequence"/>
</dbReference>
<protein>
    <submittedName>
        <fullName evidence="2">Uncharacterized protein</fullName>
    </submittedName>
</protein>
<organism evidence="2 3">
    <name type="scientific">Nesidiocoris tenuis</name>
    <dbReference type="NCBI Taxonomy" id="355587"/>
    <lineage>
        <taxon>Eukaryota</taxon>
        <taxon>Metazoa</taxon>
        <taxon>Ecdysozoa</taxon>
        <taxon>Arthropoda</taxon>
        <taxon>Hexapoda</taxon>
        <taxon>Insecta</taxon>
        <taxon>Pterygota</taxon>
        <taxon>Neoptera</taxon>
        <taxon>Paraneoptera</taxon>
        <taxon>Hemiptera</taxon>
        <taxon>Heteroptera</taxon>
        <taxon>Panheteroptera</taxon>
        <taxon>Cimicomorpha</taxon>
        <taxon>Miridae</taxon>
        <taxon>Dicyphina</taxon>
        <taxon>Nesidiocoris</taxon>
    </lineage>
</organism>
<sequence>MEKIERKRRQETTLRNEIEGERKKVIGLMAGAQIEYIGSGRRITANTTTDALQTARAMRSGENHLTSVRRSEQHYQLSICHLLSAATLDLRIVIAFIQEEIAMNASVLLKCVMRSDWLPGKFTRYIDKIRRGWSEWDQRPVEVKCVSSFRRDALCPDLTSGTARVRPDPDFDDRPRSGPSSRFRPRNSSSLLVCQY</sequence>